<evidence type="ECO:0000313" key="2">
    <source>
        <dbReference type="Proteomes" id="UP001178507"/>
    </source>
</evidence>
<sequence length="54" mass="5993">MRSVAVVRRVRHANRCTTEGPLLTLMEGGPPSDVIRDVAAMDISRSVDDRQEPM</sequence>
<dbReference type="EMBL" id="CAUJNA010003556">
    <property type="protein sequence ID" value="CAJ1404799.1"/>
    <property type="molecule type" value="Genomic_DNA"/>
</dbReference>
<protein>
    <submittedName>
        <fullName evidence="1">Uncharacterized protein</fullName>
    </submittedName>
</protein>
<reference evidence="1" key="1">
    <citation type="submission" date="2023-08" db="EMBL/GenBank/DDBJ databases">
        <authorList>
            <person name="Chen Y."/>
            <person name="Shah S."/>
            <person name="Dougan E. K."/>
            <person name="Thang M."/>
            <person name="Chan C."/>
        </authorList>
    </citation>
    <scope>NUCLEOTIDE SEQUENCE</scope>
</reference>
<keyword evidence="2" id="KW-1185">Reference proteome</keyword>
<accession>A0AA36JGV8</accession>
<proteinExistence type="predicted"/>
<evidence type="ECO:0000313" key="1">
    <source>
        <dbReference type="EMBL" id="CAJ1404799.1"/>
    </source>
</evidence>
<comment type="caution">
    <text evidence="1">The sequence shown here is derived from an EMBL/GenBank/DDBJ whole genome shotgun (WGS) entry which is preliminary data.</text>
</comment>
<gene>
    <name evidence="1" type="ORF">EVOR1521_LOCUS27182</name>
</gene>
<name>A0AA36JGV8_9DINO</name>
<dbReference type="AlphaFoldDB" id="A0AA36JGV8"/>
<organism evidence="1 2">
    <name type="scientific">Effrenium voratum</name>
    <dbReference type="NCBI Taxonomy" id="2562239"/>
    <lineage>
        <taxon>Eukaryota</taxon>
        <taxon>Sar</taxon>
        <taxon>Alveolata</taxon>
        <taxon>Dinophyceae</taxon>
        <taxon>Suessiales</taxon>
        <taxon>Symbiodiniaceae</taxon>
        <taxon>Effrenium</taxon>
    </lineage>
</organism>
<dbReference type="Proteomes" id="UP001178507">
    <property type="component" value="Unassembled WGS sequence"/>
</dbReference>